<dbReference type="VEuPathDB" id="FungiDB:LEMA_P043600.1"/>
<reference evidence="2" key="1">
    <citation type="journal article" date="2011" name="Nat. Commun.">
        <title>Effector diversification within compartments of the Leptosphaeria maculans genome affected by Repeat-Induced Point mutations.</title>
        <authorList>
            <person name="Rouxel T."/>
            <person name="Grandaubert J."/>
            <person name="Hane J.K."/>
            <person name="Hoede C."/>
            <person name="van de Wouw A.P."/>
            <person name="Couloux A."/>
            <person name="Dominguez V."/>
            <person name="Anthouard V."/>
            <person name="Bally P."/>
            <person name="Bourras S."/>
            <person name="Cozijnsen A.J."/>
            <person name="Ciuffetti L.M."/>
            <person name="Degrave A."/>
            <person name="Dilmaghani A."/>
            <person name="Duret L."/>
            <person name="Fudal I."/>
            <person name="Goodwin S.B."/>
            <person name="Gout L."/>
            <person name="Glaser N."/>
            <person name="Linglin J."/>
            <person name="Kema G.H.J."/>
            <person name="Lapalu N."/>
            <person name="Lawrence C.B."/>
            <person name="May K."/>
            <person name="Meyer M."/>
            <person name="Ollivier B."/>
            <person name="Poulain J."/>
            <person name="Schoch C.L."/>
            <person name="Simon A."/>
            <person name="Spatafora J.W."/>
            <person name="Stachowiak A."/>
            <person name="Turgeon B.G."/>
            <person name="Tyler B.M."/>
            <person name="Vincent D."/>
            <person name="Weissenbach J."/>
            <person name="Amselem J."/>
            <person name="Quesneville H."/>
            <person name="Oliver R.P."/>
            <person name="Wincker P."/>
            <person name="Balesdent M.-H."/>
            <person name="Howlett B.J."/>
        </authorList>
    </citation>
    <scope>NUCLEOTIDE SEQUENCE [LARGE SCALE GENOMIC DNA]</scope>
    <source>
        <strain evidence="2">JN3 / isolate v23.1.3 / race Av1-4-5-6-7-8</strain>
    </source>
</reference>
<protein>
    <submittedName>
        <fullName evidence="1">Predicted protein</fullName>
    </submittedName>
</protein>
<gene>
    <name evidence="1" type="ORF">LEMA_P043600.1</name>
</gene>
<dbReference type="AlphaFoldDB" id="E4ZPS4"/>
<organism evidence="2">
    <name type="scientific">Leptosphaeria maculans (strain JN3 / isolate v23.1.3 / race Av1-4-5-6-7-8)</name>
    <name type="common">Blackleg fungus</name>
    <name type="synonym">Phoma lingam</name>
    <dbReference type="NCBI Taxonomy" id="985895"/>
    <lineage>
        <taxon>Eukaryota</taxon>
        <taxon>Fungi</taxon>
        <taxon>Dikarya</taxon>
        <taxon>Ascomycota</taxon>
        <taxon>Pezizomycotina</taxon>
        <taxon>Dothideomycetes</taxon>
        <taxon>Pleosporomycetidae</taxon>
        <taxon>Pleosporales</taxon>
        <taxon>Pleosporineae</taxon>
        <taxon>Leptosphaeriaceae</taxon>
        <taxon>Plenodomus</taxon>
        <taxon>Plenodomus lingam/Leptosphaeria maculans species complex</taxon>
    </lineage>
</organism>
<keyword evidence="2" id="KW-1185">Reference proteome</keyword>
<dbReference type="InParanoid" id="E4ZPS4"/>
<evidence type="ECO:0000313" key="1">
    <source>
        <dbReference type="EMBL" id="CBX93459.1"/>
    </source>
</evidence>
<name>E4ZPS4_LEPMJ</name>
<dbReference type="HOGENOM" id="CLU_2498263_0_0_1"/>
<dbReference type="EMBL" id="FP929105">
    <property type="protein sequence ID" value="CBX93459.1"/>
    <property type="molecule type" value="Genomic_DNA"/>
</dbReference>
<dbReference type="Proteomes" id="UP000002668">
    <property type="component" value="Genome"/>
</dbReference>
<proteinExistence type="predicted"/>
<evidence type="ECO:0000313" key="2">
    <source>
        <dbReference type="Proteomes" id="UP000002668"/>
    </source>
</evidence>
<sequence>MRLDTATPCCTPSVSDNSATTVSIHKNTGQNSLACRFGTPLVNTMEYTTMQTKTKKRTTKNDEDEEKVGRVWRNMVSARVFQSISR</sequence>
<accession>E4ZPS4</accession>